<comment type="catalytic activity">
    <reaction evidence="14 15">
        <text>N-succinyl-(2S,6S)-2,6-diaminopimelate + H2O = (2S,6S)-2,6-diaminopimelate + succinate</text>
        <dbReference type="Rhea" id="RHEA:22608"/>
        <dbReference type="ChEBI" id="CHEBI:15377"/>
        <dbReference type="ChEBI" id="CHEBI:30031"/>
        <dbReference type="ChEBI" id="CHEBI:57609"/>
        <dbReference type="ChEBI" id="CHEBI:58087"/>
        <dbReference type="EC" id="3.5.1.18"/>
    </reaction>
</comment>
<dbReference type="Pfam" id="PF01546">
    <property type="entry name" value="Peptidase_M20"/>
    <property type="match status" value="1"/>
</dbReference>
<dbReference type="CDD" id="cd03891">
    <property type="entry name" value="M20_DapE_proteobac"/>
    <property type="match status" value="1"/>
</dbReference>
<gene>
    <name evidence="15 17" type="primary">dapE</name>
    <name evidence="17" type="ORF">RFH51_02335</name>
</gene>
<dbReference type="GO" id="GO:0009089">
    <property type="term" value="P:lysine biosynthetic process via diaminopimelate"/>
    <property type="evidence" value="ECO:0007669"/>
    <property type="project" value="UniProtKB-UniRule"/>
</dbReference>
<dbReference type="Pfam" id="PF07687">
    <property type="entry name" value="M20_dimer"/>
    <property type="match status" value="1"/>
</dbReference>
<comment type="similarity">
    <text evidence="2 15">Belongs to the peptidase M20A family. DapE subfamily.</text>
</comment>
<dbReference type="NCBIfam" id="NF009557">
    <property type="entry name" value="PRK13009.1"/>
    <property type="match status" value="1"/>
</dbReference>
<evidence type="ECO:0000256" key="14">
    <source>
        <dbReference type="ARBA" id="ARBA00051301"/>
    </source>
</evidence>
<comment type="cofactor">
    <cofactor evidence="15">
        <name>Zn(2+)</name>
        <dbReference type="ChEBI" id="CHEBI:29105"/>
    </cofactor>
    <cofactor evidence="15">
        <name>Co(2+)</name>
        <dbReference type="ChEBI" id="CHEBI:48828"/>
    </cofactor>
    <text evidence="15">Binds 2 Zn(2+) or Co(2+) ions per subunit.</text>
</comment>
<feature type="domain" description="Peptidase M20 dimerisation" evidence="16">
    <location>
        <begin position="176"/>
        <end position="283"/>
    </location>
</feature>
<dbReference type="FunFam" id="3.30.70.360:FF:000011">
    <property type="entry name" value="Succinyl-diaminopimelate desuccinylase"/>
    <property type="match status" value="1"/>
</dbReference>
<feature type="binding site" evidence="15">
    <location>
        <position position="67"/>
    </location>
    <ligand>
        <name>Zn(2+)</name>
        <dbReference type="ChEBI" id="CHEBI:29105"/>
        <label>1</label>
    </ligand>
</feature>
<keyword evidence="9 15" id="KW-0862">Zinc</keyword>
<dbReference type="SUPFAM" id="SSF55031">
    <property type="entry name" value="Bacterial exopeptidase dimerisation domain"/>
    <property type="match status" value="1"/>
</dbReference>
<dbReference type="AlphaFoldDB" id="A0AAW8JEU1"/>
<dbReference type="PANTHER" id="PTHR43808">
    <property type="entry name" value="ACETYLORNITHINE DEACETYLASE"/>
    <property type="match status" value="1"/>
</dbReference>
<evidence type="ECO:0000256" key="12">
    <source>
        <dbReference type="ARBA" id="ARBA00023285"/>
    </source>
</evidence>
<evidence type="ECO:0000256" key="11">
    <source>
        <dbReference type="ARBA" id="ARBA00023154"/>
    </source>
</evidence>
<keyword evidence="8 15" id="KW-0378">Hydrolase</keyword>
<feature type="binding site" evidence="15">
    <location>
        <position position="349"/>
    </location>
    <ligand>
        <name>Zn(2+)</name>
        <dbReference type="ChEBI" id="CHEBI:29105"/>
        <label>2</label>
    </ligand>
</feature>
<keyword evidence="11 15" id="KW-0457">Lysine biosynthesis</keyword>
<feature type="active site" description="Proton acceptor" evidence="15">
    <location>
        <position position="134"/>
    </location>
</feature>
<dbReference type="EMBL" id="JAVIDA010000002">
    <property type="protein sequence ID" value="MDQ9070299.1"/>
    <property type="molecule type" value="Genomic_DNA"/>
</dbReference>
<comment type="pathway">
    <text evidence="1 15">Amino-acid biosynthesis; L-lysine biosynthesis via DAP pathway; LL-2,6-diaminopimelate from (S)-tetrahydrodipicolinate (succinylase route): step 3/3.</text>
</comment>
<evidence type="ECO:0000256" key="3">
    <source>
        <dbReference type="ARBA" id="ARBA00011738"/>
    </source>
</evidence>
<dbReference type="InterPro" id="IPR050072">
    <property type="entry name" value="Peptidase_M20A"/>
</dbReference>
<comment type="caution">
    <text evidence="17">The sequence shown here is derived from an EMBL/GenBank/DDBJ whole genome shotgun (WGS) entry which is preliminary data.</text>
</comment>
<dbReference type="GO" id="GO:0006526">
    <property type="term" value="P:L-arginine biosynthetic process"/>
    <property type="evidence" value="ECO:0007669"/>
    <property type="project" value="TreeGrafter"/>
</dbReference>
<evidence type="ECO:0000256" key="13">
    <source>
        <dbReference type="ARBA" id="ARBA00031891"/>
    </source>
</evidence>
<evidence type="ECO:0000256" key="10">
    <source>
        <dbReference type="ARBA" id="ARBA00022915"/>
    </source>
</evidence>
<keyword evidence="7 15" id="KW-0479">Metal-binding</keyword>
<dbReference type="NCBIfam" id="TIGR01246">
    <property type="entry name" value="dapE_proteo"/>
    <property type="match status" value="1"/>
</dbReference>
<reference evidence="17" key="1">
    <citation type="submission" date="2023-08" db="EMBL/GenBank/DDBJ databases">
        <title>Emergence of clinically-relevant ST2 carbapenem-resistant Acinetobacter baumannii strains in hospital sewages in Zhejiang, East of China.</title>
        <authorList>
            <person name="Kaichao C."/>
            <person name="Zhang R."/>
        </authorList>
    </citation>
    <scope>NUCLEOTIDE SEQUENCE</scope>
    <source>
        <strain evidence="17">M-SY-60</strain>
    </source>
</reference>
<evidence type="ECO:0000313" key="18">
    <source>
        <dbReference type="Proteomes" id="UP001243195"/>
    </source>
</evidence>
<dbReference type="HAMAP" id="MF_01690">
    <property type="entry name" value="DapE"/>
    <property type="match status" value="1"/>
</dbReference>
<proteinExistence type="inferred from homology"/>
<dbReference type="Gene3D" id="3.40.630.10">
    <property type="entry name" value="Zn peptidases"/>
    <property type="match status" value="2"/>
</dbReference>
<dbReference type="InterPro" id="IPR002933">
    <property type="entry name" value="Peptidase_M20"/>
</dbReference>
<keyword evidence="12 15" id="KW-0170">Cobalt</keyword>
<feature type="active site" evidence="15">
    <location>
        <position position="69"/>
    </location>
</feature>
<feature type="binding site" evidence="15">
    <location>
        <position position="100"/>
    </location>
    <ligand>
        <name>Zn(2+)</name>
        <dbReference type="ChEBI" id="CHEBI:29105"/>
        <label>1</label>
    </ligand>
</feature>
<dbReference type="GO" id="GO:0019877">
    <property type="term" value="P:diaminopimelate biosynthetic process"/>
    <property type="evidence" value="ECO:0007669"/>
    <property type="project" value="UniProtKB-UniRule"/>
</dbReference>
<dbReference type="GO" id="GO:0008270">
    <property type="term" value="F:zinc ion binding"/>
    <property type="evidence" value="ECO:0007669"/>
    <property type="project" value="UniProtKB-UniRule"/>
</dbReference>
<comment type="subunit">
    <text evidence="3 15">Homodimer.</text>
</comment>
<dbReference type="InterPro" id="IPR011650">
    <property type="entry name" value="Peptidase_M20_dimer"/>
</dbReference>
<evidence type="ECO:0000256" key="6">
    <source>
        <dbReference type="ARBA" id="ARBA00022605"/>
    </source>
</evidence>
<name>A0AAW8JEU1_9GAMM</name>
<feature type="binding site" evidence="15">
    <location>
        <position position="135"/>
    </location>
    <ligand>
        <name>Zn(2+)</name>
        <dbReference type="ChEBI" id="CHEBI:29105"/>
        <label>2</label>
    </ligand>
</feature>
<evidence type="ECO:0000259" key="16">
    <source>
        <dbReference type="Pfam" id="PF07687"/>
    </source>
</evidence>
<dbReference type="Proteomes" id="UP001243195">
    <property type="component" value="Unassembled WGS sequence"/>
</dbReference>
<dbReference type="InterPro" id="IPR036264">
    <property type="entry name" value="Bact_exopeptidase_dim_dom"/>
</dbReference>
<keyword evidence="10 15" id="KW-0220">Diaminopimelate biosynthesis</keyword>
<dbReference type="GO" id="GO:0008777">
    <property type="term" value="F:acetylornithine deacetylase activity"/>
    <property type="evidence" value="ECO:0007669"/>
    <property type="project" value="TreeGrafter"/>
</dbReference>
<dbReference type="InterPro" id="IPR005941">
    <property type="entry name" value="DapE_proteobac"/>
</dbReference>
<evidence type="ECO:0000256" key="4">
    <source>
        <dbReference type="ARBA" id="ARBA00011921"/>
    </source>
</evidence>
<organism evidence="17 18">
    <name type="scientific">Acinetobacter gerneri</name>
    <dbReference type="NCBI Taxonomy" id="202952"/>
    <lineage>
        <taxon>Bacteria</taxon>
        <taxon>Pseudomonadati</taxon>
        <taxon>Pseudomonadota</taxon>
        <taxon>Gammaproteobacteria</taxon>
        <taxon>Moraxellales</taxon>
        <taxon>Moraxellaceae</taxon>
        <taxon>Acinetobacter</taxon>
    </lineage>
</organism>
<evidence type="ECO:0000256" key="7">
    <source>
        <dbReference type="ARBA" id="ARBA00022723"/>
    </source>
</evidence>
<protein>
    <recommendedName>
        <fullName evidence="5 15">Succinyl-diaminopimelate desuccinylase</fullName>
        <shortName evidence="15">SDAP desuccinylase</shortName>
        <ecNumber evidence="4 15">3.5.1.18</ecNumber>
    </recommendedName>
    <alternativeName>
        <fullName evidence="13 15">N-succinyl-LL-2,6-diaminoheptanedioate amidohydrolase</fullName>
    </alternativeName>
</protein>
<evidence type="ECO:0000256" key="1">
    <source>
        <dbReference type="ARBA" id="ARBA00005130"/>
    </source>
</evidence>
<feature type="binding site" evidence="15">
    <location>
        <position position="100"/>
    </location>
    <ligand>
        <name>Zn(2+)</name>
        <dbReference type="ChEBI" id="CHEBI:29105"/>
        <label>2</label>
    </ligand>
</feature>
<dbReference type="GO" id="GO:0050897">
    <property type="term" value="F:cobalt ion binding"/>
    <property type="evidence" value="ECO:0007669"/>
    <property type="project" value="UniProtKB-UniRule"/>
</dbReference>
<dbReference type="GO" id="GO:0009014">
    <property type="term" value="F:succinyl-diaminopimelate desuccinylase activity"/>
    <property type="evidence" value="ECO:0007669"/>
    <property type="project" value="UniProtKB-UniRule"/>
</dbReference>
<accession>A0AAW8JEU1</accession>
<evidence type="ECO:0000256" key="5">
    <source>
        <dbReference type="ARBA" id="ARBA00022391"/>
    </source>
</evidence>
<dbReference type="EC" id="3.5.1.18" evidence="4 15"/>
<dbReference type="SUPFAM" id="SSF53187">
    <property type="entry name" value="Zn-dependent exopeptidases"/>
    <property type="match status" value="1"/>
</dbReference>
<evidence type="ECO:0000256" key="9">
    <source>
        <dbReference type="ARBA" id="ARBA00022833"/>
    </source>
</evidence>
<sequence length="376" mass="41157">MTSETLDLSLALLRQPSVTPVDHTCQTIMADRLSKIGFNIENMRFEDVDNLWARRGTESPVFCFAGHTDVVPTGSLDAWNSDPFQPEIRDGKLYGRGSADMKTALAAMVVASERFVKNHPDHKGSIAFLITSDEEGPSINGTVKVVETLEARNEKMTWCLVGEPSSTKQLGDIIKNGRRGSLNGVLHVQGQQGHVAYPHLARNPIHEASKAIAELCETVWDHGNEYFPATSFQISNIHSGTGATNVIPGTMDVTFNFRYSTELTADILKARVIEILDRHQLQYTIDWTLSGLPFLTPVGELVNAARDAIREVTGTETELSTSGGTSDGRFIAPTGAQVLELGVLNATIHQIDEHVNVAELEPLAEIYEQILVKLLA</sequence>
<dbReference type="FunFam" id="3.40.630.10:FF:000005">
    <property type="entry name" value="Succinyl-diaminopimelate desuccinylase"/>
    <property type="match status" value="1"/>
</dbReference>
<evidence type="ECO:0000256" key="8">
    <source>
        <dbReference type="ARBA" id="ARBA00022801"/>
    </source>
</evidence>
<feature type="binding site" evidence="15">
    <location>
        <position position="163"/>
    </location>
    <ligand>
        <name>Zn(2+)</name>
        <dbReference type="ChEBI" id="CHEBI:29105"/>
        <label>1</label>
    </ligand>
</feature>
<keyword evidence="6 15" id="KW-0028">Amino-acid biosynthesis</keyword>
<evidence type="ECO:0000256" key="2">
    <source>
        <dbReference type="ARBA" id="ARBA00006746"/>
    </source>
</evidence>
<evidence type="ECO:0000256" key="15">
    <source>
        <dbReference type="HAMAP-Rule" id="MF_01690"/>
    </source>
</evidence>
<dbReference type="PANTHER" id="PTHR43808:SF31">
    <property type="entry name" value="N-ACETYL-L-CITRULLINE DEACETYLASE"/>
    <property type="match status" value="1"/>
</dbReference>
<evidence type="ECO:0000313" key="17">
    <source>
        <dbReference type="EMBL" id="MDQ9070299.1"/>
    </source>
</evidence>
<comment type="function">
    <text evidence="15">Catalyzes the hydrolysis of N-succinyl-L,L-diaminopimelic acid (SDAP), forming succinate and LL-2,6-diaminopimelate (DAP), an intermediate involved in the bacterial biosynthesis of lysine and meso-diaminopimelic acid, an essential component of bacterial cell walls.</text>
</comment>
<dbReference type="RefSeq" id="WP_308956187.1">
    <property type="nucleotide sequence ID" value="NZ_JAVICY010000013.1"/>
</dbReference>